<dbReference type="CDD" id="cd04660">
    <property type="entry name" value="nsLTP_like"/>
    <property type="match status" value="1"/>
</dbReference>
<comment type="caution">
    <text evidence="3">The sequence shown here is derived from an EMBL/GenBank/DDBJ whole genome shotgun (WGS) entry which is preliminary data.</text>
</comment>
<accession>A0AAN8UV96</accession>
<organism evidence="3 4">
    <name type="scientific">Dillenia turbinata</name>
    <dbReference type="NCBI Taxonomy" id="194707"/>
    <lineage>
        <taxon>Eukaryota</taxon>
        <taxon>Viridiplantae</taxon>
        <taxon>Streptophyta</taxon>
        <taxon>Embryophyta</taxon>
        <taxon>Tracheophyta</taxon>
        <taxon>Spermatophyta</taxon>
        <taxon>Magnoliopsida</taxon>
        <taxon>eudicotyledons</taxon>
        <taxon>Gunneridae</taxon>
        <taxon>Pentapetalae</taxon>
        <taxon>Dilleniales</taxon>
        <taxon>Dilleniaceae</taxon>
        <taxon>Dillenia</taxon>
    </lineage>
</organism>
<feature type="signal peptide" evidence="1">
    <location>
        <begin position="1"/>
        <end position="29"/>
    </location>
</feature>
<protein>
    <submittedName>
        <fullName evidence="3">Bifunctional inhibitor/plant lipid transfer protein/seed storage helical domain</fullName>
    </submittedName>
</protein>
<dbReference type="InterPro" id="IPR044741">
    <property type="entry name" value="NsLTP-like"/>
</dbReference>
<evidence type="ECO:0000313" key="4">
    <source>
        <dbReference type="Proteomes" id="UP001370490"/>
    </source>
</evidence>
<keyword evidence="1" id="KW-0732">Signal</keyword>
<sequence>MATSKTSTLALMVVVGIMILFAGSNQVSAGCEGDVQDLKAECKSFVSKLGTKRPPSKECCAVVMRADVSCVCTYETRALQLIISMNKAVYVARTCGLQVPSGMQCGRLHSHLRNEDELKTCTLVFSISKLSILIQSAAVYSSSFAPCTKRAKI</sequence>
<dbReference type="AlphaFoldDB" id="A0AAN8UV96"/>
<feature type="domain" description="Bifunctional inhibitor/plant lipid transfer protein/seed storage helical" evidence="2">
    <location>
        <begin position="20"/>
        <end position="105"/>
    </location>
</feature>
<dbReference type="InterPro" id="IPR016140">
    <property type="entry name" value="Bifunc_inhib/LTP/seed_store"/>
</dbReference>
<dbReference type="InterPro" id="IPR036312">
    <property type="entry name" value="Bifun_inhib/LTP/seed_sf"/>
</dbReference>
<evidence type="ECO:0000259" key="2">
    <source>
        <dbReference type="Pfam" id="PF14368"/>
    </source>
</evidence>
<dbReference type="Proteomes" id="UP001370490">
    <property type="component" value="Unassembled WGS sequence"/>
</dbReference>
<evidence type="ECO:0000256" key="1">
    <source>
        <dbReference type="SAM" id="SignalP"/>
    </source>
</evidence>
<evidence type="ECO:0000313" key="3">
    <source>
        <dbReference type="EMBL" id="KAK6916062.1"/>
    </source>
</evidence>
<dbReference type="Gene3D" id="1.10.110.10">
    <property type="entry name" value="Plant lipid-transfer and hydrophobic proteins"/>
    <property type="match status" value="1"/>
</dbReference>
<name>A0AAN8UV96_9MAGN</name>
<dbReference type="Pfam" id="PF14368">
    <property type="entry name" value="LTP_2"/>
    <property type="match status" value="1"/>
</dbReference>
<dbReference type="SUPFAM" id="SSF47699">
    <property type="entry name" value="Bifunctional inhibitor/lipid-transfer protein/seed storage 2S albumin"/>
    <property type="match status" value="1"/>
</dbReference>
<dbReference type="PROSITE" id="PS51257">
    <property type="entry name" value="PROKAR_LIPOPROTEIN"/>
    <property type="match status" value="1"/>
</dbReference>
<feature type="chain" id="PRO_5042816792" evidence="1">
    <location>
        <begin position="30"/>
        <end position="153"/>
    </location>
</feature>
<dbReference type="PANTHER" id="PTHR33286:SF1">
    <property type="entry name" value="OS01G0800600 PROTEIN"/>
    <property type="match status" value="1"/>
</dbReference>
<gene>
    <name evidence="3" type="ORF">RJ641_018923</name>
</gene>
<dbReference type="PANTHER" id="PTHR33286">
    <property type="entry name" value="BIFUNCTIONAL INHIBITOR/LIPID-TRANSFER PROTEIN/SEED STORAGE 2S ALBUMIN SUPERFAMILY PROTEIN"/>
    <property type="match status" value="1"/>
</dbReference>
<dbReference type="EMBL" id="JBAMMX010000024">
    <property type="protein sequence ID" value="KAK6916062.1"/>
    <property type="molecule type" value="Genomic_DNA"/>
</dbReference>
<proteinExistence type="predicted"/>
<keyword evidence="4" id="KW-1185">Reference proteome</keyword>
<reference evidence="3 4" key="1">
    <citation type="submission" date="2023-12" db="EMBL/GenBank/DDBJ databases">
        <title>A high-quality genome assembly for Dillenia turbinata (Dilleniales).</title>
        <authorList>
            <person name="Chanderbali A."/>
        </authorList>
    </citation>
    <scope>NUCLEOTIDE SEQUENCE [LARGE SCALE GENOMIC DNA]</scope>
    <source>
        <strain evidence="3">LSX21</strain>
        <tissue evidence="3">Leaf</tissue>
    </source>
</reference>